<evidence type="ECO:0008006" key="3">
    <source>
        <dbReference type="Google" id="ProtNLM"/>
    </source>
</evidence>
<organism evidence="1 2">
    <name type="scientific">Actinomadura latina</name>
    <dbReference type="NCBI Taxonomy" id="163603"/>
    <lineage>
        <taxon>Bacteria</taxon>
        <taxon>Bacillati</taxon>
        <taxon>Actinomycetota</taxon>
        <taxon>Actinomycetes</taxon>
        <taxon>Streptosporangiales</taxon>
        <taxon>Thermomonosporaceae</taxon>
        <taxon>Actinomadura</taxon>
    </lineage>
</organism>
<sequence>MRCVLRLPTRVWRPAEEHLLACPSERMAYLLARASTWTDPWGRHTTDLLVRQALLIPDTALHVQSPVRVEVDPAFTRQVLLACYETGMSLVDVHTHPFGDGPVWFSSHDEHNMRLTHAEFAATMPDEPPAIAASLVLGPGGLAGAWSPQPRRLAPLDTCHLLDDTLNEVPLCTP</sequence>
<dbReference type="Proteomes" id="UP000579250">
    <property type="component" value="Unassembled WGS sequence"/>
</dbReference>
<gene>
    <name evidence="1" type="ORF">HGB48_05785</name>
</gene>
<proteinExistence type="predicted"/>
<dbReference type="RefSeq" id="WP_157438398.1">
    <property type="nucleotide sequence ID" value="NZ_JAAXPI010000005.1"/>
</dbReference>
<comment type="caution">
    <text evidence="1">The sequence shown here is derived from an EMBL/GenBank/DDBJ whole genome shotgun (WGS) entry which is preliminary data.</text>
</comment>
<evidence type="ECO:0000313" key="1">
    <source>
        <dbReference type="EMBL" id="NKZ03261.1"/>
    </source>
</evidence>
<protein>
    <recommendedName>
        <fullName evidence="3">JAB domain-containing protein</fullName>
    </recommendedName>
</protein>
<evidence type="ECO:0000313" key="2">
    <source>
        <dbReference type="Proteomes" id="UP000579250"/>
    </source>
</evidence>
<accession>A0A846YT17</accession>
<reference evidence="1 2" key="1">
    <citation type="submission" date="2020-04" db="EMBL/GenBank/DDBJ databases">
        <title>MicrobeNet Type strains.</title>
        <authorList>
            <person name="Nicholson A.C."/>
        </authorList>
    </citation>
    <scope>NUCLEOTIDE SEQUENCE [LARGE SCALE GENOMIC DNA]</scope>
    <source>
        <strain evidence="1 2">ATCC BAA-277</strain>
    </source>
</reference>
<dbReference type="AlphaFoldDB" id="A0A846YT17"/>
<name>A0A846YT17_9ACTN</name>
<keyword evidence="2" id="KW-1185">Reference proteome</keyword>
<dbReference type="Gene3D" id="3.40.140.10">
    <property type="entry name" value="Cytidine Deaminase, domain 2"/>
    <property type="match status" value="1"/>
</dbReference>
<dbReference type="EMBL" id="JAAXPI010000005">
    <property type="protein sequence ID" value="NKZ03261.1"/>
    <property type="molecule type" value="Genomic_DNA"/>
</dbReference>